<dbReference type="InterPro" id="IPR012935">
    <property type="entry name" value="NuBaID_N"/>
</dbReference>
<keyword evidence="4" id="KW-0862">Zinc</keyword>
<dbReference type="PANTHER" id="PTHR15835">
    <property type="entry name" value="NUCLEAR-INTERACTING PARTNER OF ALK"/>
    <property type="match status" value="1"/>
</dbReference>
<evidence type="ECO:0000313" key="9">
    <source>
        <dbReference type="Proteomes" id="UP001162031"/>
    </source>
</evidence>
<proteinExistence type="predicted"/>
<evidence type="ECO:0000256" key="5">
    <source>
        <dbReference type="ARBA" id="ARBA00023242"/>
    </source>
</evidence>
<dbReference type="Pfam" id="PF07967">
    <property type="entry name" value="zf-C3HC"/>
    <property type="match status" value="1"/>
</dbReference>
<dbReference type="InterPro" id="IPR013909">
    <property type="entry name" value="NuBaID_C"/>
</dbReference>
<accession>A0AAV0UUA6</accession>
<evidence type="ECO:0000256" key="1">
    <source>
        <dbReference type="ARBA" id="ARBA00004123"/>
    </source>
</evidence>
<organism evidence="8 9">
    <name type="scientific">Hyaloperonospora brassicae</name>
    <name type="common">Brassica downy mildew</name>
    <name type="synonym">Peronospora brassicae</name>
    <dbReference type="NCBI Taxonomy" id="162125"/>
    <lineage>
        <taxon>Eukaryota</taxon>
        <taxon>Sar</taxon>
        <taxon>Stramenopiles</taxon>
        <taxon>Oomycota</taxon>
        <taxon>Peronosporomycetes</taxon>
        <taxon>Peronosporales</taxon>
        <taxon>Peronosporaceae</taxon>
        <taxon>Hyaloperonospora</taxon>
    </lineage>
</organism>
<dbReference type="EMBL" id="CANTFL010001445">
    <property type="protein sequence ID" value="CAI5740462.1"/>
    <property type="molecule type" value="Genomic_DNA"/>
</dbReference>
<dbReference type="PANTHER" id="PTHR15835:SF6">
    <property type="entry name" value="ZINC FINGER C3HC-TYPE PROTEIN 1"/>
    <property type="match status" value="1"/>
</dbReference>
<evidence type="ECO:0000256" key="3">
    <source>
        <dbReference type="ARBA" id="ARBA00022771"/>
    </source>
</evidence>
<sequence length="389" mass="43389">METALTAWADATAPVDVSNVQKNRLLYTSVCENVALARTYGQNSGTKDEDDERYHCRPWDHAHFLARVRSFCTSWWFAKPREIISLECARHGWSNSGPDELQCSCCKQFLCFRLDSKLSAKGVLTVVQTFAGQLVTGHTELCPWRGNPSPESFMTLPIATKRQVFEAFMDRMRIETTKMQSDATFEKRMVSVSIADTITSRISSEMSGDEDIVVDLNGSVWASNLVAKLDRQDNGLVDTKAFVNAALLIVCGWKFDEKDGAKADMLVCSFCERQWSAFAKTTSGEDVGDGEPPAKRFRTDVDCSVDLLSQHRHFCPWIVERKSTDVNDFYGIDAQFVKLPGWKQYAQALVFLGKSDDNVTKVTDASDASEKRAIDPVQALATVQALLGV</sequence>
<dbReference type="Proteomes" id="UP001162031">
    <property type="component" value="Unassembled WGS sequence"/>
</dbReference>
<dbReference type="GO" id="GO:0005634">
    <property type="term" value="C:nucleus"/>
    <property type="evidence" value="ECO:0007669"/>
    <property type="project" value="UniProtKB-SubCell"/>
</dbReference>
<keyword evidence="5" id="KW-0539">Nucleus</keyword>
<evidence type="ECO:0000313" key="8">
    <source>
        <dbReference type="EMBL" id="CAI5740462.1"/>
    </source>
</evidence>
<protein>
    <recommendedName>
        <fullName evidence="10">C3HC-type domain-containing protein</fullName>
    </recommendedName>
</protein>
<evidence type="ECO:0000256" key="4">
    <source>
        <dbReference type="ARBA" id="ARBA00022833"/>
    </source>
</evidence>
<gene>
    <name evidence="8" type="ORF">HBR001_LOCUS8155</name>
</gene>
<keyword evidence="9" id="KW-1185">Reference proteome</keyword>
<dbReference type="Pfam" id="PF08600">
    <property type="entry name" value="NuBaID_C"/>
    <property type="match status" value="1"/>
</dbReference>
<name>A0AAV0UUA6_HYABA</name>
<keyword evidence="3" id="KW-0863">Zinc-finger</keyword>
<keyword evidence="2" id="KW-0479">Metal-binding</keyword>
<feature type="domain" description="NuBaID C-terminal" evidence="7">
    <location>
        <begin position="245"/>
        <end position="349"/>
    </location>
</feature>
<evidence type="ECO:0000259" key="6">
    <source>
        <dbReference type="Pfam" id="PF07967"/>
    </source>
</evidence>
<comment type="caution">
    <text evidence="8">The sequence shown here is derived from an EMBL/GenBank/DDBJ whole genome shotgun (WGS) entry which is preliminary data.</text>
</comment>
<comment type="subcellular location">
    <subcellularLocation>
        <location evidence="1">Nucleus</location>
    </subcellularLocation>
</comment>
<feature type="domain" description="C3HC-type" evidence="6">
    <location>
        <begin position="58"/>
        <end position="173"/>
    </location>
</feature>
<dbReference type="GO" id="GO:0008270">
    <property type="term" value="F:zinc ion binding"/>
    <property type="evidence" value="ECO:0007669"/>
    <property type="project" value="UniProtKB-KW"/>
</dbReference>
<reference evidence="8" key="1">
    <citation type="submission" date="2022-12" db="EMBL/GenBank/DDBJ databases">
        <authorList>
            <person name="Webb A."/>
        </authorList>
    </citation>
    <scope>NUCLEOTIDE SEQUENCE</scope>
    <source>
        <strain evidence="8">Hp1</strain>
    </source>
</reference>
<dbReference type="AlphaFoldDB" id="A0AAV0UUA6"/>
<evidence type="ECO:0008006" key="10">
    <source>
        <dbReference type="Google" id="ProtNLM"/>
    </source>
</evidence>
<evidence type="ECO:0000256" key="2">
    <source>
        <dbReference type="ARBA" id="ARBA00022723"/>
    </source>
</evidence>
<evidence type="ECO:0000259" key="7">
    <source>
        <dbReference type="Pfam" id="PF08600"/>
    </source>
</evidence>